<dbReference type="InterPro" id="IPR045570">
    <property type="entry name" value="Metalloprtase-TldD/E_cen_dom"/>
</dbReference>
<evidence type="ECO:0000313" key="6">
    <source>
        <dbReference type="Proteomes" id="UP000265848"/>
    </source>
</evidence>
<comment type="similarity">
    <text evidence="1">Belongs to the peptidase U62 family.</text>
</comment>
<evidence type="ECO:0000259" key="3">
    <source>
        <dbReference type="Pfam" id="PF19289"/>
    </source>
</evidence>
<feature type="domain" description="Metalloprotease TldD/E C-terminal" evidence="3">
    <location>
        <begin position="230"/>
        <end position="446"/>
    </location>
</feature>
<dbReference type="AlphaFoldDB" id="A0A399IZG8"/>
<dbReference type="RefSeq" id="WP_119399427.1">
    <property type="nucleotide sequence ID" value="NZ_QWJJ01000010.1"/>
</dbReference>
<feature type="domain" description="Metalloprotease TldD/E N-terminal" evidence="2">
    <location>
        <begin position="24"/>
        <end position="88"/>
    </location>
</feature>
<name>A0A399IZG8_9RHOB</name>
<dbReference type="PANTHER" id="PTHR43421">
    <property type="entry name" value="METALLOPROTEASE PMBA"/>
    <property type="match status" value="1"/>
</dbReference>
<accession>A0A399IZG8</accession>
<comment type="caution">
    <text evidence="5">The sequence shown here is derived from an EMBL/GenBank/DDBJ whole genome shotgun (WGS) entry which is preliminary data.</text>
</comment>
<dbReference type="Pfam" id="PF01523">
    <property type="entry name" value="PmbA_TldD_1st"/>
    <property type="match status" value="1"/>
</dbReference>
<dbReference type="Gene3D" id="3.30.2290.10">
    <property type="entry name" value="PmbA/TldD superfamily"/>
    <property type="match status" value="1"/>
</dbReference>
<proteinExistence type="inferred from homology"/>
<protein>
    <submittedName>
        <fullName evidence="5">TldD/PmbA family protein</fullName>
    </submittedName>
</protein>
<dbReference type="GO" id="GO:0005829">
    <property type="term" value="C:cytosol"/>
    <property type="evidence" value="ECO:0007669"/>
    <property type="project" value="TreeGrafter"/>
</dbReference>
<dbReference type="Proteomes" id="UP000265848">
    <property type="component" value="Unassembled WGS sequence"/>
</dbReference>
<evidence type="ECO:0000313" key="5">
    <source>
        <dbReference type="EMBL" id="RII38354.1"/>
    </source>
</evidence>
<dbReference type="Pfam" id="PF19289">
    <property type="entry name" value="PmbA_TldD_3rd"/>
    <property type="match status" value="1"/>
</dbReference>
<dbReference type="GO" id="GO:0008237">
    <property type="term" value="F:metallopeptidase activity"/>
    <property type="evidence" value="ECO:0007669"/>
    <property type="project" value="InterPro"/>
</dbReference>
<evidence type="ECO:0000259" key="4">
    <source>
        <dbReference type="Pfam" id="PF19290"/>
    </source>
</evidence>
<feature type="domain" description="Metalloprotease TldD/E central" evidence="4">
    <location>
        <begin position="119"/>
        <end position="222"/>
    </location>
</feature>
<dbReference type="InterPro" id="IPR036059">
    <property type="entry name" value="TldD/PmbA_sf"/>
</dbReference>
<gene>
    <name evidence="5" type="ORF">DL237_12645</name>
</gene>
<dbReference type="InterPro" id="IPR002510">
    <property type="entry name" value="Metalloprtase-TldD/E_N"/>
</dbReference>
<keyword evidence="6" id="KW-1185">Reference proteome</keyword>
<dbReference type="OrthoDB" id="9803618at2"/>
<dbReference type="PANTHER" id="PTHR43421:SF1">
    <property type="entry name" value="METALLOPROTEASE PMBA"/>
    <property type="match status" value="1"/>
</dbReference>
<evidence type="ECO:0000256" key="1">
    <source>
        <dbReference type="ARBA" id="ARBA00005836"/>
    </source>
</evidence>
<dbReference type="GO" id="GO:0006508">
    <property type="term" value="P:proteolysis"/>
    <property type="evidence" value="ECO:0007669"/>
    <property type="project" value="InterPro"/>
</dbReference>
<dbReference type="InterPro" id="IPR047657">
    <property type="entry name" value="PmbA"/>
</dbReference>
<dbReference type="Pfam" id="PF19290">
    <property type="entry name" value="PmbA_TldD_2nd"/>
    <property type="match status" value="1"/>
</dbReference>
<reference evidence="5 6" key="1">
    <citation type="submission" date="2018-08" db="EMBL/GenBank/DDBJ databases">
        <title>Pseudooceanicola sediminis CY03 in the family Rhodobacteracea.</title>
        <authorList>
            <person name="Zhang Y.-J."/>
        </authorList>
    </citation>
    <scope>NUCLEOTIDE SEQUENCE [LARGE SCALE GENOMIC DNA]</scope>
    <source>
        <strain evidence="5 6">CY03</strain>
    </source>
</reference>
<sequence>MSQSLADLTHKLLEAARAAGADAADALSRQGSSLSIDVRSGTLEHAERAEGFEAGLRVFVGKRQACVSGSDSRPETFAMMAERAVAMAREAPEDAHIGIADPDQLSARRDAEGLEMYDNSPEPDPAQLQDDAMRAEAAALAHDGISQAEASAGYGASEIYMAATNGFSGNYKRSSRSISCVAIAGTGAAMERDYDGDGRVFQADLRSPDEIGALAAERALQRIGATAPKTGAYPVLFDERVAASLIGHLCGAVNGAAIARGSSFLSDRLGQQVLPTGMSLIEDPLRKRVGNSRPFDAEGLATARREIVSDGILTGWTLDLATARKLGMTSTANAARGLSSPPSPSNWNLSLTQGSATRADLIAQMGTGLLVTSMIGSTINPNTGDYSRGAAGFWVENGEIIRPVNECTIAGNLRDMLQRLIPANDAKTWRATVVPSLLVEGMTIAGS</sequence>
<dbReference type="InterPro" id="IPR045569">
    <property type="entry name" value="Metalloprtase-TldD/E_C"/>
</dbReference>
<dbReference type="InterPro" id="IPR035068">
    <property type="entry name" value="TldD/PmbA_N"/>
</dbReference>
<dbReference type="EMBL" id="QWJJ01000010">
    <property type="protein sequence ID" value="RII38354.1"/>
    <property type="molecule type" value="Genomic_DNA"/>
</dbReference>
<organism evidence="5 6">
    <name type="scientific">Pseudooceanicola sediminis</name>
    <dbReference type="NCBI Taxonomy" id="2211117"/>
    <lineage>
        <taxon>Bacteria</taxon>
        <taxon>Pseudomonadati</taxon>
        <taxon>Pseudomonadota</taxon>
        <taxon>Alphaproteobacteria</taxon>
        <taxon>Rhodobacterales</taxon>
        <taxon>Paracoccaceae</taxon>
        <taxon>Pseudooceanicola</taxon>
    </lineage>
</organism>
<evidence type="ECO:0000259" key="2">
    <source>
        <dbReference type="Pfam" id="PF01523"/>
    </source>
</evidence>
<dbReference type="SUPFAM" id="SSF111283">
    <property type="entry name" value="Putative modulator of DNA gyrase, PmbA/TldD"/>
    <property type="match status" value="1"/>
</dbReference>